<evidence type="ECO:0000259" key="2">
    <source>
        <dbReference type="SMART" id="SM00597"/>
    </source>
</evidence>
<feature type="region of interest" description="Disordered" evidence="1">
    <location>
        <begin position="787"/>
        <end position="842"/>
    </location>
</feature>
<evidence type="ECO:0000313" key="3">
    <source>
        <dbReference type="EMBL" id="BAH93013.1"/>
    </source>
</evidence>
<dbReference type="PANTHER" id="PTHR11697">
    <property type="entry name" value="GENERAL TRANSCRIPTION FACTOR 2-RELATED ZINC FINGER PROTEIN"/>
    <property type="match status" value="1"/>
</dbReference>
<proteinExistence type="predicted"/>
<name>C7J290_ORYSJ</name>
<dbReference type="InterPro" id="IPR006580">
    <property type="entry name" value="Znf_TTF"/>
</dbReference>
<sequence length="864" mass="96970">MQVVIYQGQPENESDSGATSPTTVPPDVENDDIGGGPNDDSSSDEDNDGGVYDIEHDPGLRTPISQYDVNDQDSVRREYIALGPCQPKMKKGDFPQHECGGMHRFLPKWFSEFKWLEYSVHRDAAYCFVCYLFKDSTNNHGGDAFVNGGFRNWNIKSRFSKHAGAVNSAHCEAEEKYNLFMQPKTSIRESFASNSAEFKVQYLARLTWSLKCIRYLLRQGLAFRGHDESKDSNNKGNFRELVQWLAGNFEEVNKVVLGNAPTGCQMIDHKIQKQLIGSCAHETTKLVIEELHDECFAILADESSDAYQKEQLALCLRFVNTTGQPVERFLGLVHVEDTTSLTLKEAIKSLLIKYQLPLSKVRGQGYDGASNMKDHINAVAKENTDCAWFFGQLAYLLNVLGMSCKKIRMLRIAQAEYMIEALKLGEIESGQGLNQEMGLARPEAIGAQTMLQVFQSFEFVFLLHMMNEIFGYTSDFCNALQRREQDIVNAMDILEFTKAEFDVLREDCGWKEFLGKVTSFCVKHKVKVVDMDGKYKPIQRSRKFFRDAINYHRFHADMFLGVIDRQLQELNNRFDEVNTELLRCMASFSPAKSFSAFNVDNLVKLAKFYPSDFDVEEMNQLPFQLNRYISDVGKDENFTNLRSLADLSMMLVKTNKVSRYDLVYRLLKLVLVLPVATAGVERVFSSMNYIKNKLRSKMGQEYLNDCLDEKTSPNCPSSAPPRNGIVYLVLEGRRNVADLPLCPIAPLECQPPVEAASPGDGVAALIAFLLPEIALLPKETELSPGKCVASNKSDTRPLSATVSRASAAPKTTPLVAPQSPPQLRSRASYRPHLRGSSPARGHDAHLACASCTAPDARRCASALR</sequence>
<gene>
    <name evidence="3" type="ordered locus">Os05g0233900</name>
</gene>
<feature type="region of interest" description="Disordered" evidence="1">
    <location>
        <begin position="1"/>
        <end position="66"/>
    </location>
</feature>
<reference evidence="4" key="2">
    <citation type="journal article" date="2008" name="Nucleic Acids Res.">
        <title>The rice annotation project database (RAP-DB): 2008 update.</title>
        <authorList>
            <consortium name="The rice annotation project (RAP)"/>
        </authorList>
    </citation>
    <scope>GENOME REANNOTATION</scope>
    <source>
        <strain evidence="4">cv. Nipponbare</strain>
    </source>
</reference>
<dbReference type="Pfam" id="PF14291">
    <property type="entry name" value="DUF4371"/>
    <property type="match status" value="1"/>
</dbReference>
<evidence type="ECO:0000256" key="1">
    <source>
        <dbReference type="SAM" id="MobiDB-lite"/>
    </source>
</evidence>
<dbReference type="InterPro" id="IPR012337">
    <property type="entry name" value="RNaseH-like_sf"/>
</dbReference>
<reference evidence="3 4" key="1">
    <citation type="journal article" date="2005" name="Nature">
        <title>The map-based sequence of the rice genome.</title>
        <authorList>
            <consortium name="International rice genome sequencing project (IRGSP)"/>
            <person name="Matsumoto T."/>
            <person name="Wu J."/>
            <person name="Kanamori H."/>
            <person name="Katayose Y."/>
            <person name="Fujisawa M."/>
            <person name="Namiki N."/>
            <person name="Mizuno H."/>
            <person name="Yamamoto K."/>
            <person name="Antonio B.A."/>
            <person name="Baba T."/>
            <person name="Sakata K."/>
            <person name="Nagamura Y."/>
            <person name="Aoki H."/>
            <person name="Arikawa K."/>
            <person name="Arita K."/>
            <person name="Bito T."/>
            <person name="Chiden Y."/>
            <person name="Fujitsuka N."/>
            <person name="Fukunaka R."/>
            <person name="Hamada M."/>
            <person name="Harada C."/>
            <person name="Hayashi A."/>
            <person name="Hijishita S."/>
            <person name="Honda M."/>
            <person name="Hosokawa S."/>
            <person name="Ichikawa Y."/>
            <person name="Idonuma A."/>
            <person name="Iijima M."/>
            <person name="Ikeda M."/>
            <person name="Ikeno M."/>
            <person name="Ito K."/>
            <person name="Ito S."/>
            <person name="Ito T."/>
            <person name="Ito Y."/>
            <person name="Ito Y."/>
            <person name="Iwabuchi A."/>
            <person name="Kamiya K."/>
            <person name="Karasawa W."/>
            <person name="Kurita K."/>
            <person name="Katagiri S."/>
            <person name="Kikuta A."/>
            <person name="Kobayashi H."/>
            <person name="Kobayashi N."/>
            <person name="Machita K."/>
            <person name="Maehara T."/>
            <person name="Masukawa M."/>
            <person name="Mizubayashi T."/>
            <person name="Mukai Y."/>
            <person name="Nagasaki H."/>
            <person name="Nagata Y."/>
            <person name="Naito S."/>
            <person name="Nakashima M."/>
            <person name="Nakama Y."/>
            <person name="Nakamichi Y."/>
            <person name="Nakamura M."/>
            <person name="Meguro A."/>
            <person name="Negishi M."/>
            <person name="Ohta I."/>
            <person name="Ohta T."/>
            <person name="Okamoto M."/>
            <person name="Ono N."/>
            <person name="Saji S."/>
            <person name="Sakaguchi M."/>
            <person name="Sakai K."/>
            <person name="Shibata M."/>
            <person name="Shimokawa T."/>
            <person name="Song J."/>
            <person name="Takazaki Y."/>
            <person name="Terasawa K."/>
            <person name="Tsugane M."/>
            <person name="Tsuji K."/>
            <person name="Ueda S."/>
            <person name="Waki K."/>
            <person name="Yamagata H."/>
            <person name="Yamamoto M."/>
            <person name="Yamamoto S."/>
            <person name="Yamane H."/>
            <person name="Yoshiki S."/>
            <person name="Yoshihara R."/>
            <person name="Yukawa K."/>
            <person name="Zhong H."/>
            <person name="Yano M."/>
            <person name="Yuan Q."/>
            <person name="Ouyang S."/>
            <person name="Liu J."/>
            <person name="Jones K.M."/>
            <person name="Gansberger K."/>
            <person name="Moffat K."/>
            <person name="Hill J."/>
            <person name="Bera J."/>
            <person name="Fadrosh D."/>
            <person name="Jin S."/>
            <person name="Johri S."/>
            <person name="Kim M."/>
            <person name="Overton L."/>
            <person name="Reardon M."/>
            <person name="Tsitrin T."/>
            <person name="Vuong H."/>
            <person name="Weaver B."/>
            <person name="Ciecko A."/>
            <person name="Tallon L."/>
            <person name="Jackson J."/>
            <person name="Pai G."/>
            <person name="Aken S.V."/>
            <person name="Utterback T."/>
            <person name="Reidmuller S."/>
            <person name="Feldblyum T."/>
            <person name="Hsiao J."/>
            <person name="Zismann V."/>
            <person name="Iobst S."/>
            <person name="de Vazeille A.R."/>
            <person name="Buell C.R."/>
            <person name="Ying K."/>
            <person name="Li Y."/>
            <person name="Lu T."/>
            <person name="Huang Y."/>
            <person name="Zhao Q."/>
            <person name="Feng Q."/>
            <person name="Zhang L."/>
            <person name="Zhu J."/>
            <person name="Weng Q."/>
            <person name="Mu J."/>
            <person name="Lu Y."/>
            <person name="Fan D."/>
            <person name="Liu Y."/>
            <person name="Guan J."/>
            <person name="Zhang Y."/>
            <person name="Yu S."/>
            <person name="Liu X."/>
            <person name="Zhang Y."/>
            <person name="Hong G."/>
            <person name="Han B."/>
            <person name="Choisne N."/>
            <person name="Demange N."/>
            <person name="Orjeda G."/>
            <person name="Samain S."/>
            <person name="Cattolico L."/>
            <person name="Pelletier E."/>
            <person name="Couloux A."/>
            <person name="Segurens B."/>
            <person name="Wincker P."/>
            <person name="D'Hont A."/>
            <person name="Scarpelli C."/>
            <person name="Weissenbach J."/>
            <person name="Salanoubat M."/>
            <person name="Quetier F."/>
            <person name="Yu Y."/>
            <person name="Kim H.R."/>
            <person name="Rambo T."/>
            <person name="Currie J."/>
            <person name="Collura K."/>
            <person name="Luo M."/>
            <person name="Yang T."/>
            <person name="Ammiraju J.S.S."/>
            <person name="Engler F."/>
            <person name="Soderlund C."/>
            <person name="Wing R.A."/>
            <person name="Palmer L.E."/>
            <person name="de la Bastide M."/>
            <person name="Spiegel L."/>
            <person name="Nascimento L."/>
            <person name="Zutavern T."/>
            <person name="O'Shaughnessy A."/>
            <person name="Dike S."/>
            <person name="Dedhia N."/>
            <person name="Preston R."/>
            <person name="Balija V."/>
            <person name="McCombie W.R."/>
            <person name="Chow T."/>
            <person name="Chen H."/>
            <person name="Chung M."/>
            <person name="Chen C."/>
            <person name="Shaw J."/>
            <person name="Wu H."/>
            <person name="Hsiao K."/>
            <person name="Chao Y."/>
            <person name="Chu M."/>
            <person name="Cheng C."/>
            <person name="Hour A."/>
            <person name="Lee P."/>
            <person name="Lin S."/>
            <person name="Lin Y."/>
            <person name="Liou J."/>
            <person name="Liu S."/>
            <person name="Hsing Y."/>
            <person name="Raghuvanshi S."/>
            <person name="Mohanty A."/>
            <person name="Bharti A.K."/>
            <person name="Gaur A."/>
            <person name="Gupta V."/>
            <person name="Kumar D."/>
            <person name="Ravi V."/>
            <person name="Vij S."/>
            <person name="Kapur A."/>
            <person name="Khurana P."/>
            <person name="Khurana P."/>
            <person name="Khurana J.P."/>
            <person name="Tyagi A.K."/>
            <person name="Gaikwad K."/>
            <person name="Singh A."/>
            <person name="Dalal V."/>
            <person name="Srivastava S."/>
            <person name="Dixit A."/>
            <person name="Pal A.K."/>
            <person name="Ghazi I.A."/>
            <person name="Yadav M."/>
            <person name="Pandit A."/>
            <person name="Bhargava A."/>
            <person name="Sureshbabu K."/>
            <person name="Batra K."/>
            <person name="Sharma T.R."/>
            <person name="Mohapatra T."/>
            <person name="Singh N.K."/>
            <person name="Messing J."/>
            <person name="Nelson A.B."/>
            <person name="Fuks G."/>
            <person name="Kavchok S."/>
            <person name="Keizer G."/>
            <person name="Linton E."/>
            <person name="Llaca V."/>
            <person name="Song R."/>
            <person name="Tanyolac B."/>
            <person name="Young S."/>
            <person name="Ho-Il K."/>
            <person name="Hahn J.H."/>
            <person name="Sangsakoo G."/>
            <person name="Vanavichit A."/>
            <person name="de Mattos Luiz.A.T."/>
            <person name="Zimmer P.D."/>
            <person name="Malone G."/>
            <person name="Dellagostin O."/>
            <person name="de Oliveira A.C."/>
            <person name="Bevan M."/>
            <person name="Bancroft I."/>
            <person name="Minx P."/>
            <person name="Cordum H."/>
            <person name="Wilson R."/>
            <person name="Cheng Z."/>
            <person name="Jin W."/>
            <person name="Jiang J."/>
            <person name="Leong S.A."/>
            <person name="Iwama H."/>
            <person name="Gojobori T."/>
            <person name="Itoh T."/>
            <person name="Niimura Y."/>
            <person name="Fujii Y."/>
            <person name="Habara T."/>
            <person name="Sakai H."/>
            <person name="Sato Y."/>
            <person name="Wilson G."/>
            <person name="Kumar K."/>
            <person name="McCouch S."/>
            <person name="Juretic N."/>
            <person name="Hoen D."/>
            <person name="Wright S."/>
            <person name="Bruskiewich R."/>
            <person name="Bureau T."/>
            <person name="Miyao A."/>
            <person name="Hirochika H."/>
            <person name="Nishikawa T."/>
            <person name="Kadowaki K."/>
            <person name="Sugiura M."/>
            <person name="Burr B."/>
            <person name="Sasaki T."/>
        </authorList>
    </citation>
    <scope>NUCLEOTIDE SEQUENCE [LARGE SCALE GENOMIC DNA]</scope>
    <source>
        <strain evidence="4">cv. Nipponbare</strain>
    </source>
</reference>
<dbReference type="EMBL" id="AP008211">
    <property type="protein sequence ID" value="BAH93013.1"/>
    <property type="molecule type" value="Genomic_DNA"/>
</dbReference>
<feature type="compositionally biased region" description="Polar residues" evidence="1">
    <location>
        <begin position="790"/>
        <end position="804"/>
    </location>
</feature>
<feature type="compositionally biased region" description="Polar residues" evidence="1">
    <location>
        <begin position="9"/>
        <end position="22"/>
    </location>
</feature>
<dbReference type="GO" id="GO:0046983">
    <property type="term" value="F:protein dimerization activity"/>
    <property type="evidence" value="ECO:0007669"/>
    <property type="project" value="InterPro"/>
</dbReference>
<dbReference type="Proteomes" id="UP000000763">
    <property type="component" value="Chromosome 5"/>
</dbReference>
<organism evidence="3 4">
    <name type="scientific">Oryza sativa subsp. japonica</name>
    <name type="common">Rice</name>
    <dbReference type="NCBI Taxonomy" id="39947"/>
    <lineage>
        <taxon>Eukaryota</taxon>
        <taxon>Viridiplantae</taxon>
        <taxon>Streptophyta</taxon>
        <taxon>Embryophyta</taxon>
        <taxon>Tracheophyta</taxon>
        <taxon>Spermatophyta</taxon>
        <taxon>Magnoliopsida</taxon>
        <taxon>Liliopsida</taxon>
        <taxon>Poales</taxon>
        <taxon>Poaceae</taxon>
        <taxon>BOP clade</taxon>
        <taxon>Oryzoideae</taxon>
        <taxon>Oryzeae</taxon>
        <taxon>Oryzinae</taxon>
        <taxon>Oryza</taxon>
        <taxon>Oryza sativa</taxon>
    </lineage>
</organism>
<accession>C7J290</accession>
<dbReference type="SUPFAM" id="SSF53098">
    <property type="entry name" value="Ribonuclease H-like"/>
    <property type="match status" value="1"/>
</dbReference>
<protein>
    <submittedName>
        <fullName evidence="3">Os05g0233900 protein</fullName>
    </submittedName>
</protein>
<dbReference type="Pfam" id="PF05699">
    <property type="entry name" value="Dimer_Tnp_hAT"/>
    <property type="match status" value="1"/>
</dbReference>
<dbReference type="InterPro" id="IPR008906">
    <property type="entry name" value="HATC_C_dom"/>
</dbReference>
<dbReference type="InterPro" id="IPR055298">
    <property type="entry name" value="AtLOH3-like"/>
</dbReference>
<evidence type="ECO:0000313" key="4">
    <source>
        <dbReference type="Proteomes" id="UP000000763"/>
    </source>
</evidence>
<dbReference type="SMART" id="SM00597">
    <property type="entry name" value="ZnF_TTF"/>
    <property type="match status" value="1"/>
</dbReference>
<dbReference type="KEGG" id="dosa:Os05g0233900"/>
<dbReference type="PANTHER" id="PTHR11697:SF230">
    <property type="entry name" value="ZINC FINGER, MYM DOMAIN CONTAINING 1"/>
    <property type="match status" value="1"/>
</dbReference>
<feature type="domain" description="TTF-type" evidence="2">
    <location>
        <begin position="101"/>
        <end position="228"/>
    </location>
</feature>
<dbReference type="AlphaFoldDB" id="C7J290"/>
<dbReference type="InterPro" id="IPR025398">
    <property type="entry name" value="DUF4371"/>
</dbReference>